<dbReference type="PANTHER" id="PTHR31025">
    <property type="entry name" value="SI:CH211-196P9.1-RELATED"/>
    <property type="match status" value="1"/>
</dbReference>
<accession>A0A9Q1JED3</accession>
<keyword evidence="3" id="KW-1185">Reference proteome</keyword>
<dbReference type="Proteomes" id="UP001152622">
    <property type="component" value="Chromosome 1"/>
</dbReference>
<protein>
    <submittedName>
        <fullName evidence="2">Uncharacterized protein</fullName>
    </submittedName>
</protein>
<dbReference type="PANTHER" id="PTHR31025:SF19">
    <property type="entry name" value="SI:CH73-42K18.1-RELATED"/>
    <property type="match status" value="1"/>
</dbReference>
<proteinExistence type="predicted"/>
<name>A0A9Q1JED3_SYNKA</name>
<sequence>MGNYRSKLRRAGWPEVAVNGGKRSRSSPDGEPSRANIKRPRRAEINFLPNYPQGLDATSLEALRQEMVEELKKTEKDLMMINHHMQRTFALRRQEIVQSSLPIEDFKSRWPALFLEAQVYAEFHRITNQNLPQTFFSSLNKYTPQLLSLYKTKAGKSGATADKMAAILNDYEEKDKNGICTVRTAVLAGLPVYFKEDASEVFRTSKEEELDQAWRVQCQSQL</sequence>
<feature type="region of interest" description="Disordered" evidence="1">
    <location>
        <begin position="15"/>
        <end position="36"/>
    </location>
</feature>
<evidence type="ECO:0000313" key="3">
    <source>
        <dbReference type="Proteomes" id="UP001152622"/>
    </source>
</evidence>
<reference evidence="2" key="1">
    <citation type="journal article" date="2023" name="Science">
        <title>Genome structures resolve the early diversification of teleost fishes.</title>
        <authorList>
            <person name="Parey E."/>
            <person name="Louis A."/>
            <person name="Montfort J."/>
            <person name="Bouchez O."/>
            <person name="Roques C."/>
            <person name="Iampietro C."/>
            <person name="Lluch J."/>
            <person name="Castinel A."/>
            <person name="Donnadieu C."/>
            <person name="Desvignes T."/>
            <person name="Floi Bucao C."/>
            <person name="Jouanno E."/>
            <person name="Wen M."/>
            <person name="Mejri S."/>
            <person name="Dirks R."/>
            <person name="Jansen H."/>
            <person name="Henkel C."/>
            <person name="Chen W.J."/>
            <person name="Zahm M."/>
            <person name="Cabau C."/>
            <person name="Klopp C."/>
            <person name="Thompson A.W."/>
            <person name="Robinson-Rechavi M."/>
            <person name="Braasch I."/>
            <person name="Lecointre G."/>
            <person name="Bobe J."/>
            <person name="Postlethwait J.H."/>
            <person name="Berthelot C."/>
            <person name="Roest Crollius H."/>
            <person name="Guiguen Y."/>
        </authorList>
    </citation>
    <scope>NUCLEOTIDE SEQUENCE</scope>
    <source>
        <strain evidence="2">WJC10195</strain>
    </source>
</reference>
<comment type="caution">
    <text evidence="2">The sequence shown here is derived from an EMBL/GenBank/DDBJ whole genome shotgun (WGS) entry which is preliminary data.</text>
</comment>
<dbReference type="EMBL" id="JAINUF010000001">
    <property type="protein sequence ID" value="KAJ8381780.1"/>
    <property type="molecule type" value="Genomic_DNA"/>
</dbReference>
<gene>
    <name evidence="2" type="ORF">SKAU_G00025580</name>
</gene>
<evidence type="ECO:0000256" key="1">
    <source>
        <dbReference type="SAM" id="MobiDB-lite"/>
    </source>
</evidence>
<dbReference type="AlphaFoldDB" id="A0A9Q1JED3"/>
<evidence type="ECO:0000313" key="2">
    <source>
        <dbReference type="EMBL" id="KAJ8381780.1"/>
    </source>
</evidence>
<organism evidence="2 3">
    <name type="scientific">Synaphobranchus kaupii</name>
    <name type="common">Kaup's arrowtooth eel</name>
    <dbReference type="NCBI Taxonomy" id="118154"/>
    <lineage>
        <taxon>Eukaryota</taxon>
        <taxon>Metazoa</taxon>
        <taxon>Chordata</taxon>
        <taxon>Craniata</taxon>
        <taxon>Vertebrata</taxon>
        <taxon>Euteleostomi</taxon>
        <taxon>Actinopterygii</taxon>
        <taxon>Neopterygii</taxon>
        <taxon>Teleostei</taxon>
        <taxon>Anguilliformes</taxon>
        <taxon>Synaphobranchidae</taxon>
        <taxon>Synaphobranchus</taxon>
    </lineage>
</organism>
<dbReference type="OrthoDB" id="6512834at2759"/>